<dbReference type="HOGENOM" id="CLU_1036966_0_0_6"/>
<evidence type="ECO:0000259" key="2">
    <source>
        <dbReference type="Pfam" id="PF01939"/>
    </source>
</evidence>
<name>N6W211_9GAMM</name>
<evidence type="ECO:0000259" key="3">
    <source>
        <dbReference type="Pfam" id="PF24706"/>
    </source>
</evidence>
<proteinExistence type="predicted"/>
<dbReference type="OrthoDB" id="570199at2"/>
<dbReference type="AlphaFoldDB" id="N6W211"/>
<gene>
    <name evidence="4" type="ORF">J057_22110</name>
</gene>
<feature type="domain" description="DUF7669" evidence="3">
    <location>
        <begin position="8"/>
        <end position="86"/>
    </location>
</feature>
<dbReference type="GO" id="GO:0004519">
    <property type="term" value="F:endonuclease activity"/>
    <property type="evidence" value="ECO:0007669"/>
    <property type="project" value="InterPro"/>
</dbReference>
<feature type="domain" description="Endonuclease NucS C-terminal" evidence="2">
    <location>
        <begin position="124"/>
        <end position="221"/>
    </location>
</feature>
<dbReference type="STRING" id="626887.J057_22110"/>
<dbReference type="InterPro" id="IPR011856">
    <property type="entry name" value="tRNA_endonuc-like_dom_sf"/>
</dbReference>
<dbReference type="InterPro" id="IPR056086">
    <property type="entry name" value="DUF7669"/>
</dbReference>
<protein>
    <submittedName>
        <fullName evidence="4">DUF91 domain-containing protein</fullName>
    </submittedName>
</protein>
<dbReference type="RefSeq" id="WP_004582354.1">
    <property type="nucleotide sequence ID" value="NZ_AP028878.1"/>
</dbReference>
<dbReference type="Pfam" id="PF01939">
    <property type="entry name" value="NucS_C"/>
    <property type="match status" value="1"/>
</dbReference>
<keyword evidence="5" id="KW-1185">Reference proteome</keyword>
<comment type="caution">
    <text evidence="4">The sequence shown here is derived from an EMBL/GenBank/DDBJ whole genome shotgun (WGS) entry which is preliminary data.</text>
</comment>
<dbReference type="GO" id="GO:0003677">
    <property type="term" value="F:DNA binding"/>
    <property type="evidence" value="ECO:0007669"/>
    <property type="project" value="UniProtKB-KW"/>
</dbReference>
<dbReference type="eggNOG" id="COG1637">
    <property type="taxonomic scope" value="Bacteria"/>
</dbReference>
<dbReference type="Proteomes" id="UP000013165">
    <property type="component" value="Unassembled WGS sequence"/>
</dbReference>
<dbReference type="PANTHER" id="PTHR38814">
    <property type="entry name" value="ENDONUCLEASE NUCS"/>
    <property type="match status" value="1"/>
</dbReference>
<dbReference type="PANTHER" id="PTHR38814:SF1">
    <property type="entry name" value="ENDONUCLEASE NUCS"/>
    <property type="match status" value="1"/>
</dbReference>
<dbReference type="EMBL" id="APLQ01000014">
    <property type="protein sequence ID" value="ENO14134.1"/>
    <property type="molecule type" value="Genomic_DNA"/>
</dbReference>
<evidence type="ECO:0000313" key="5">
    <source>
        <dbReference type="Proteomes" id="UP000013165"/>
    </source>
</evidence>
<dbReference type="InterPro" id="IPR002793">
    <property type="entry name" value="Endonuclease_NucS"/>
</dbReference>
<dbReference type="InterPro" id="IPR048301">
    <property type="entry name" value="NucS_C"/>
</dbReference>
<evidence type="ECO:0000313" key="4">
    <source>
        <dbReference type="EMBL" id="ENO14134.1"/>
    </source>
</evidence>
<dbReference type="Pfam" id="PF24706">
    <property type="entry name" value="DUF7669"/>
    <property type="match status" value="1"/>
</dbReference>
<accession>N6W211</accession>
<organism evidence="4 5">
    <name type="scientific">Marinobacter nanhaiticus D15-8W</name>
    <dbReference type="NCBI Taxonomy" id="626887"/>
    <lineage>
        <taxon>Bacteria</taxon>
        <taxon>Pseudomonadati</taxon>
        <taxon>Pseudomonadota</taxon>
        <taxon>Gammaproteobacteria</taxon>
        <taxon>Pseudomonadales</taxon>
        <taxon>Marinobacteraceae</taxon>
        <taxon>Marinobacter</taxon>
    </lineage>
</organism>
<dbReference type="Gene3D" id="3.40.1350.10">
    <property type="match status" value="1"/>
</dbReference>
<keyword evidence="1" id="KW-0238">DNA-binding</keyword>
<sequence>MASLYDKPVRLLMHDMVHDIELKPDALISRDRVRSWFNERYPKIKDGTVAAHLLRMSVNSKSRVHYGAKPGEDDLFFQVDPKHFRLYQSQNDPAPIYPGDNIDQAVQEEVQELAEEGSPEFAYEKDLQNYLSKNLHLIESGLTLFEDEGINGLEFPVGGRFVDILATDSEGNYVVVELKVSKGYDRVVGQLLRYMAWIRENQAEPGQSVRGIIVARHISADLLLACSGVQGVKLFEYELSVSLREARKVRGCSAPVMIG</sequence>
<evidence type="ECO:0000256" key="1">
    <source>
        <dbReference type="ARBA" id="ARBA00023125"/>
    </source>
</evidence>
<dbReference type="CDD" id="cd22341">
    <property type="entry name" value="NucS-like"/>
    <property type="match status" value="1"/>
</dbReference>
<reference evidence="4 5" key="1">
    <citation type="journal article" date="2013" name="Genome Announc.">
        <title>Genome Sequence of the Polycyclic Aromatic Hydrocarbon-Degrading Bacterium Strain Marinobacter nanhaiticus D15-8WT.</title>
        <authorList>
            <person name="Cui Z."/>
            <person name="Gao W."/>
            <person name="Li Q."/>
            <person name="Xu G."/>
            <person name="Zheng L."/>
        </authorList>
    </citation>
    <scope>NUCLEOTIDE SEQUENCE [LARGE SCALE GENOMIC DNA]</scope>
    <source>
        <strain evidence="4 5">D15-8W</strain>
    </source>
</reference>